<protein>
    <recommendedName>
        <fullName evidence="2">Heterokaryon incompatibility domain-containing protein</fullName>
    </recommendedName>
</protein>
<dbReference type="InterPro" id="IPR052895">
    <property type="entry name" value="HetReg/Transcr_Mod"/>
</dbReference>
<feature type="domain" description="Heterokaryon incompatibility" evidence="2">
    <location>
        <begin position="91"/>
        <end position="187"/>
    </location>
</feature>
<feature type="region of interest" description="Disordered" evidence="1">
    <location>
        <begin position="1"/>
        <end position="50"/>
    </location>
</feature>
<feature type="compositionally biased region" description="Polar residues" evidence="1">
    <location>
        <begin position="19"/>
        <end position="30"/>
    </location>
</feature>
<dbReference type="Proteomes" id="UP000800036">
    <property type="component" value="Unassembled WGS sequence"/>
</dbReference>
<dbReference type="PANTHER" id="PTHR24148:SF64">
    <property type="entry name" value="HETEROKARYON INCOMPATIBILITY DOMAIN-CONTAINING PROTEIN"/>
    <property type="match status" value="1"/>
</dbReference>
<evidence type="ECO:0000313" key="4">
    <source>
        <dbReference type="Proteomes" id="UP000800036"/>
    </source>
</evidence>
<proteinExistence type="predicted"/>
<dbReference type="EMBL" id="ML976761">
    <property type="protein sequence ID" value="KAF1965468.1"/>
    <property type="molecule type" value="Genomic_DNA"/>
</dbReference>
<reference evidence="3" key="1">
    <citation type="journal article" date="2020" name="Stud. Mycol.">
        <title>101 Dothideomycetes genomes: a test case for predicting lifestyles and emergence of pathogens.</title>
        <authorList>
            <person name="Haridas S."/>
            <person name="Albert R."/>
            <person name="Binder M."/>
            <person name="Bloem J."/>
            <person name="Labutti K."/>
            <person name="Salamov A."/>
            <person name="Andreopoulos B."/>
            <person name="Baker S."/>
            <person name="Barry K."/>
            <person name="Bills G."/>
            <person name="Bluhm B."/>
            <person name="Cannon C."/>
            <person name="Castanera R."/>
            <person name="Culley D."/>
            <person name="Daum C."/>
            <person name="Ezra D."/>
            <person name="Gonzalez J."/>
            <person name="Henrissat B."/>
            <person name="Kuo A."/>
            <person name="Liang C."/>
            <person name="Lipzen A."/>
            <person name="Lutzoni F."/>
            <person name="Magnuson J."/>
            <person name="Mondo S."/>
            <person name="Nolan M."/>
            <person name="Ohm R."/>
            <person name="Pangilinan J."/>
            <person name="Park H.-J."/>
            <person name="Ramirez L."/>
            <person name="Alfaro M."/>
            <person name="Sun H."/>
            <person name="Tritt A."/>
            <person name="Yoshinaga Y."/>
            <person name="Zwiers L.-H."/>
            <person name="Turgeon B."/>
            <person name="Goodwin S."/>
            <person name="Spatafora J."/>
            <person name="Crous P."/>
            <person name="Grigoriev I."/>
        </authorList>
    </citation>
    <scope>NUCLEOTIDE SEQUENCE</scope>
    <source>
        <strain evidence="3">CBS 107.79</strain>
    </source>
</reference>
<accession>A0A6A5UL59</accession>
<evidence type="ECO:0000259" key="2">
    <source>
        <dbReference type="Pfam" id="PF06985"/>
    </source>
</evidence>
<sequence length="759" mass="85155">MSVNISFHLEQKEVPPTRVSPSLNPTSMEPENSAEADPQTSTSSPYRNLPLDPEKQEIRLLQAKKNVYGGRESLLTRLVIVSLLNPSHLPYKALSYVWSDGTPMYDPKMIGKLSLDPNPGDDISAFPADHLQQSALAAVWRLIGEEKLTIWIDAACINQKDSDERGSQVAMMASIYQNAEEVVDRMAAFGREYYEERWFQWCYNSDVPAEERRSDQYFQGPDGERVPAWNKALEAAEASLPEWFVPDKPNGNPPATTKVWHTLSATAEYSAVFGSDEKGGRAHWNPGEYAETQFNRVMVNKMLLMDMTRALLRVREVDHPAVPTPDLSPRLLIPFTGFNATDPRDKIFALWGFVGDGPKKELLRPDYNLGTEEVFSRAARYMIITHRELTVLSTHGHGESSYEIFVRSMFNKSLLNAETQDLPSWVPDWRSRSLADNATIGAHVWLNEKHKGIRPTFGDEEFSRLVKFSGNRKVSIRGMKVGEVNVMFDQNMFPFPTQASHTESPPTFLRSNDNFAHFLRLASHGREILSQYFRFVFRSAEGTTNELFDYRTDLSEPIYTMTFLGNRTIAIDEEGAFGGRLIKFIVRLMAEQDTLGLRASGQNAENPTSVEGLLTFGVHSDDTSSAWWDAITGAFDIQTWPASMGGRLRSTAYGANMSEGGGRGGSVNEIKAWIGTKSFNFFIVPGFGLGVCPDCIKPEKGDVVFRPVAHDGPILLRPTGNGTYKNIGECFVSHALVRAMDNEQTMRSMFSLYQWAEIV</sequence>
<dbReference type="AlphaFoldDB" id="A0A6A5UL59"/>
<evidence type="ECO:0000256" key="1">
    <source>
        <dbReference type="SAM" id="MobiDB-lite"/>
    </source>
</evidence>
<dbReference type="PANTHER" id="PTHR24148">
    <property type="entry name" value="ANKYRIN REPEAT DOMAIN-CONTAINING PROTEIN 39 HOMOLOG-RELATED"/>
    <property type="match status" value="1"/>
</dbReference>
<dbReference type="Pfam" id="PF06985">
    <property type="entry name" value="HET"/>
    <property type="match status" value="1"/>
</dbReference>
<evidence type="ECO:0000313" key="3">
    <source>
        <dbReference type="EMBL" id="KAF1965468.1"/>
    </source>
</evidence>
<keyword evidence="4" id="KW-1185">Reference proteome</keyword>
<name>A0A6A5UL59_9PLEO</name>
<dbReference type="InterPro" id="IPR010730">
    <property type="entry name" value="HET"/>
</dbReference>
<gene>
    <name evidence="3" type="ORF">BU23DRAFT_627438</name>
</gene>
<dbReference type="OrthoDB" id="194358at2759"/>
<organism evidence="3 4">
    <name type="scientific">Bimuria novae-zelandiae CBS 107.79</name>
    <dbReference type="NCBI Taxonomy" id="1447943"/>
    <lineage>
        <taxon>Eukaryota</taxon>
        <taxon>Fungi</taxon>
        <taxon>Dikarya</taxon>
        <taxon>Ascomycota</taxon>
        <taxon>Pezizomycotina</taxon>
        <taxon>Dothideomycetes</taxon>
        <taxon>Pleosporomycetidae</taxon>
        <taxon>Pleosporales</taxon>
        <taxon>Massarineae</taxon>
        <taxon>Didymosphaeriaceae</taxon>
        <taxon>Bimuria</taxon>
    </lineage>
</organism>